<sequence>MRELVERRFEDGRVCEGAAARGGRSVTVNLRESPLAWLHARGHVDARQYEAGERLRADFETASLGPRVTMRWDASPRGCGGGETLDPTLAQVAAKRRFDGGLATVGPGLGDVLWLVVCAGEGLAMAEKGLGWPARAGKLVLGLALDRLADHYGLG</sequence>
<protein>
    <submittedName>
        <fullName evidence="2">DUF6456 domain-containing protein</fullName>
    </submittedName>
</protein>
<organism evidence="2 3">
    <name type="scientific">Sphingomonas floccifaciens</name>
    <dbReference type="NCBI Taxonomy" id="1844115"/>
    <lineage>
        <taxon>Bacteria</taxon>
        <taxon>Pseudomonadati</taxon>
        <taxon>Pseudomonadota</taxon>
        <taxon>Alphaproteobacteria</taxon>
        <taxon>Sphingomonadales</taxon>
        <taxon>Sphingomonadaceae</taxon>
        <taxon>Sphingomonas</taxon>
    </lineage>
</organism>
<comment type="caution">
    <text evidence="2">The sequence shown here is derived from an EMBL/GenBank/DDBJ whole genome shotgun (WGS) entry which is preliminary data.</text>
</comment>
<evidence type="ECO:0000313" key="2">
    <source>
        <dbReference type="EMBL" id="MFD1788045.1"/>
    </source>
</evidence>
<proteinExistence type="predicted"/>
<evidence type="ECO:0000313" key="3">
    <source>
        <dbReference type="Proteomes" id="UP001597283"/>
    </source>
</evidence>
<dbReference type="Pfam" id="PF20057">
    <property type="entry name" value="DUF6456"/>
    <property type="match status" value="1"/>
</dbReference>
<dbReference type="RefSeq" id="WP_380940396.1">
    <property type="nucleotide sequence ID" value="NZ_JBHUFC010000003.1"/>
</dbReference>
<name>A0ABW4NGU8_9SPHN</name>
<accession>A0ABW4NGU8</accession>
<feature type="domain" description="DUF6456" evidence="1">
    <location>
        <begin position="27"/>
        <end position="153"/>
    </location>
</feature>
<dbReference type="EMBL" id="JBHUFC010000003">
    <property type="protein sequence ID" value="MFD1788045.1"/>
    <property type="molecule type" value="Genomic_DNA"/>
</dbReference>
<dbReference type="Proteomes" id="UP001597283">
    <property type="component" value="Unassembled WGS sequence"/>
</dbReference>
<keyword evidence="3" id="KW-1185">Reference proteome</keyword>
<dbReference type="InterPro" id="IPR045599">
    <property type="entry name" value="DUF6456"/>
</dbReference>
<reference evidence="3" key="1">
    <citation type="journal article" date="2019" name="Int. J. Syst. Evol. Microbiol.">
        <title>The Global Catalogue of Microorganisms (GCM) 10K type strain sequencing project: providing services to taxonomists for standard genome sequencing and annotation.</title>
        <authorList>
            <consortium name="The Broad Institute Genomics Platform"/>
            <consortium name="The Broad Institute Genome Sequencing Center for Infectious Disease"/>
            <person name="Wu L."/>
            <person name="Ma J."/>
        </authorList>
    </citation>
    <scope>NUCLEOTIDE SEQUENCE [LARGE SCALE GENOMIC DNA]</scope>
    <source>
        <strain evidence="3">Q85</strain>
    </source>
</reference>
<gene>
    <name evidence="2" type="ORF">ACFSC3_10700</name>
</gene>
<evidence type="ECO:0000259" key="1">
    <source>
        <dbReference type="Pfam" id="PF20057"/>
    </source>
</evidence>